<name>A0AAV0F8L1_9ASTE</name>
<reference evidence="2" key="1">
    <citation type="submission" date="2022-07" db="EMBL/GenBank/DDBJ databases">
        <authorList>
            <person name="Macas J."/>
            <person name="Novak P."/>
            <person name="Neumann P."/>
        </authorList>
    </citation>
    <scope>NUCLEOTIDE SEQUENCE</scope>
</reference>
<accession>A0AAV0F8L1</accession>
<feature type="compositionally biased region" description="Acidic residues" evidence="1">
    <location>
        <begin position="142"/>
        <end position="170"/>
    </location>
</feature>
<dbReference type="AlphaFoldDB" id="A0AAV0F8L1"/>
<dbReference type="EMBL" id="CAMAPF010000967">
    <property type="protein sequence ID" value="CAH9131885.1"/>
    <property type="molecule type" value="Genomic_DNA"/>
</dbReference>
<gene>
    <name evidence="2" type="ORF">CEPIT_LOCUS31743</name>
</gene>
<comment type="caution">
    <text evidence="2">The sequence shown here is derived from an EMBL/GenBank/DDBJ whole genome shotgun (WGS) entry which is preliminary data.</text>
</comment>
<evidence type="ECO:0000313" key="3">
    <source>
        <dbReference type="Proteomes" id="UP001152523"/>
    </source>
</evidence>
<protein>
    <submittedName>
        <fullName evidence="2">Uncharacterized protein</fullName>
    </submittedName>
</protein>
<proteinExistence type="predicted"/>
<keyword evidence="3" id="KW-1185">Reference proteome</keyword>
<sequence>MSVQLCDDPFKTISEIDHCDLFPRKYGFHLACLCEDCVPKLRELAAFEEEIKNKRKLVSAFIYRMNWSQDRCMFLSTAVERTKKTLDLLLNNLSTVSKKSGISLTLKPSASVAKLEQTDLVIARLLVQHGLMNDFENENAIESCEEEEEEEDEDDDDDEGEDEEEEETDEVLPIGSNISSLLFYYGQTKVKDVAHSLLEKIDNLDKELWEAKKSAVAENKPMDPLVPMKCIEEQIRHIKMLPVEELHDEVKELVVELTDRHEKVGRALTALDDISTTCRAMIKIRNEFLLKYNTCDISSLTSRNGNKHSLSGLGETLDSLLTQVKLFKDHWETDYAPFFTPYDRLDPKRQRTA</sequence>
<feature type="region of interest" description="Disordered" evidence="1">
    <location>
        <begin position="142"/>
        <end position="171"/>
    </location>
</feature>
<evidence type="ECO:0000313" key="2">
    <source>
        <dbReference type="EMBL" id="CAH9131885.1"/>
    </source>
</evidence>
<evidence type="ECO:0000256" key="1">
    <source>
        <dbReference type="SAM" id="MobiDB-lite"/>
    </source>
</evidence>
<dbReference type="Proteomes" id="UP001152523">
    <property type="component" value="Unassembled WGS sequence"/>
</dbReference>
<organism evidence="2 3">
    <name type="scientific">Cuscuta epithymum</name>
    <dbReference type="NCBI Taxonomy" id="186058"/>
    <lineage>
        <taxon>Eukaryota</taxon>
        <taxon>Viridiplantae</taxon>
        <taxon>Streptophyta</taxon>
        <taxon>Embryophyta</taxon>
        <taxon>Tracheophyta</taxon>
        <taxon>Spermatophyta</taxon>
        <taxon>Magnoliopsida</taxon>
        <taxon>eudicotyledons</taxon>
        <taxon>Gunneridae</taxon>
        <taxon>Pentapetalae</taxon>
        <taxon>asterids</taxon>
        <taxon>lamiids</taxon>
        <taxon>Solanales</taxon>
        <taxon>Convolvulaceae</taxon>
        <taxon>Cuscuteae</taxon>
        <taxon>Cuscuta</taxon>
        <taxon>Cuscuta subgen. Cuscuta</taxon>
    </lineage>
</organism>